<dbReference type="OrthoDB" id="668928at2"/>
<feature type="transmembrane region" description="Helical" evidence="1">
    <location>
        <begin position="20"/>
        <end position="39"/>
    </location>
</feature>
<proteinExistence type="predicted"/>
<dbReference type="RefSeq" id="WP_073084870.1">
    <property type="nucleotide sequence ID" value="NZ_FRBL01000008.1"/>
</dbReference>
<accession>A0A1M7IQQ1</accession>
<evidence type="ECO:0008006" key="4">
    <source>
        <dbReference type="Google" id="ProtNLM"/>
    </source>
</evidence>
<evidence type="ECO:0000313" key="2">
    <source>
        <dbReference type="EMBL" id="SHM43050.1"/>
    </source>
</evidence>
<dbReference type="AlphaFoldDB" id="A0A1M7IQQ1"/>
<evidence type="ECO:0000313" key="3">
    <source>
        <dbReference type="Proteomes" id="UP000184420"/>
    </source>
</evidence>
<reference evidence="2 3" key="1">
    <citation type="submission" date="2016-11" db="EMBL/GenBank/DDBJ databases">
        <authorList>
            <person name="Jaros S."/>
            <person name="Januszkiewicz K."/>
            <person name="Wedrychowicz H."/>
        </authorList>
    </citation>
    <scope>NUCLEOTIDE SEQUENCE [LARGE SCALE GENOMIC DNA]</scope>
    <source>
        <strain evidence="2 3">DSM 27406</strain>
    </source>
</reference>
<feature type="transmembrane region" description="Helical" evidence="1">
    <location>
        <begin position="145"/>
        <end position="169"/>
    </location>
</feature>
<name>A0A1M7IQQ1_9BACT</name>
<keyword evidence="1" id="KW-0812">Transmembrane</keyword>
<feature type="transmembrane region" description="Helical" evidence="1">
    <location>
        <begin position="70"/>
        <end position="91"/>
    </location>
</feature>
<sequence length="228" mass="23870">MSVSSIHSPYSRHRGPHPGILAVVHVSLFVASLVILGILTKGMGFPNPFVPLADAQHRLQSFADATRINAVLQFGAAIPLGLFTAAVTSRLNFLGVNVTGVNIAFFGGLSASLFMALSGLCTWVLTQPGVADNLSAMHAMQLFGFATGGVAHVVALGLLMAGIAVPGLLGGYTPKWVAWLGLILAGIAELSTLSLFFPALMILLPVVRFGSYVWLIATGFTIARSKTK</sequence>
<organism evidence="2 3">
    <name type="scientific">Chitinophaga jiangningensis</name>
    <dbReference type="NCBI Taxonomy" id="1419482"/>
    <lineage>
        <taxon>Bacteria</taxon>
        <taxon>Pseudomonadati</taxon>
        <taxon>Bacteroidota</taxon>
        <taxon>Chitinophagia</taxon>
        <taxon>Chitinophagales</taxon>
        <taxon>Chitinophagaceae</taxon>
        <taxon>Chitinophaga</taxon>
    </lineage>
</organism>
<feature type="transmembrane region" description="Helical" evidence="1">
    <location>
        <begin position="202"/>
        <end position="223"/>
    </location>
</feature>
<dbReference type="Proteomes" id="UP000184420">
    <property type="component" value="Unassembled WGS sequence"/>
</dbReference>
<evidence type="ECO:0000256" key="1">
    <source>
        <dbReference type="SAM" id="Phobius"/>
    </source>
</evidence>
<dbReference type="STRING" id="1419482.SAMN05444266_10858"/>
<protein>
    <recommendedName>
        <fullName evidence="4">DUF4386 domain-containing protein</fullName>
    </recommendedName>
</protein>
<feature type="transmembrane region" description="Helical" evidence="1">
    <location>
        <begin position="176"/>
        <end position="196"/>
    </location>
</feature>
<keyword evidence="1" id="KW-0472">Membrane</keyword>
<dbReference type="EMBL" id="FRBL01000008">
    <property type="protein sequence ID" value="SHM43050.1"/>
    <property type="molecule type" value="Genomic_DNA"/>
</dbReference>
<keyword evidence="3" id="KW-1185">Reference proteome</keyword>
<gene>
    <name evidence="2" type="ORF">SAMN05444266_10858</name>
</gene>
<feature type="transmembrane region" description="Helical" evidence="1">
    <location>
        <begin position="103"/>
        <end position="125"/>
    </location>
</feature>
<keyword evidence="1" id="KW-1133">Transmembrane helix</keyword>